<dbReference type="EMBL" id="WNTK01000001">
    <property type="protein sequence ID" value="KAG9492368.1"/>
    <property type="molecule type" value="Genomic_DNA"/>
</dbReference>
<dbReference type="EMBL" id="WNTK01000001">
    <property type="protein sequence ID" value="KAG9492369.1"/>
    <property type="molecule type" value="Genomic_DNA"/>
</dbReference>
<feature type="region of interest" description="Disordered" evidence="1">
    <location>
        <begin position="70"/>
        <end position="90"/>
    </location>
</feature>
<proteinExistence type="predicted"/>
<reference evidence="2" key="1">
    <citation type="thesis" date="2020" institute="ProQuest LLC" country="789 East Eisenhower Parkway, Ann Arbor, MI, USA">
        <title>Comparative Genomics and Chromosome Evolution.</title>
        <authorList>
            <person name="Mudd A.B."/>
        </authorList>
    </citation>
    <scope>NUCLEOTIDE SEQUENCE</scope>
    <source>
        <strain evidence="2">HN-11 Male</strain>
        <tissue evidence="2">Kidney and liver</tissue>
    </source>
</reference>
<evidence type="ECO:0000256" key="1">
    <source>
        <dbReference type="SAM" id="MobiDB-lite"/>
    </source>
</evidence>
<comment type="caution">
    <text evidence="2">The sequence shown here is derived from an EMBL/GenBank/DDBJ whole genome shotgun (WGS) entry which is preliminary data.</text>
</comment>
<protein>
    <submittedName>
        <fullName evidence="2">Uncharacterized protein</fullName>
    </submittedName>
</protein>
<dbReference type="AlphaFoldDB" id="A0A8J6FRJ4"/>
<gene>
    <name evidence="2" type="ORF">GDO78_000722</name>
</gene>
<organism evidence="2 3">
    <name type="scientific">Eleutherodactylus coqui</name>
    <name type="common">Puerto Rican coqui</name>
    <dbReference type="NCBI Taxonomy" id="57060"/>
    <lineage>
        <taxon>Eukaryota</taxon>
        <taxon>Metazoa</taxon>
        <taxon>Chordata</taxon>
        <taxon>Craniata</taxon>
        <taxon>Vertebrata</taxon>
        <taxon>Euteleostomi</taxon>
        <taxon>Amphibia</taxon>
        <taxon>Batrachia</taxon>
        <taxon>Anura</taxon>
        <taxon>Neobatrachia</taxon>
        <taxon>Hyloidea</taxon>
        <taxon>Eleutherodactylidae</taxon>
        <taxon>Eleutherodactylinae</taxon>
        <taxon>Eleutherodactylus</taxon>
        <taxon>Eleutherodactylus</taxon>
    </lineage>
</organism>
<keyword evidence="3" id="KW-1185">Reference proteome</keyword>
<evidence type="ECO:0000313" key="3">
    <source>
        <dbReference type="Proteomes" id="UP000770717"/>
    </source>
</evidence>
<name>A0A8J6FRJ4_ELECQ</name>
<evidence type="ECO:0000313" key="2">
    <source>
        <dbReference type="EMBL" id="KAG9492369.1"/>
    </source>
</evidence>
<sequence>MRCEGENPSASDHKGIVSTYNNDLSIISKITHVASPFKSSQQMNRRIDTKNKACVLEYPRKCCVTVCEADDRGPSDCKEQNSGRLLPSND</sequence>
<feature type="compositionally biased region" description="Basic and acidic residues" evidence="1">
    <location>
        <begin position="70"/>
        <end position="81"/>
    </location>
</feature>
<dbReference type="Proteomes" id="UP000770717">
    <property type="component" value="Unassembled WGS sequence"/>
</dbReference>
<accession>A0A8J6FRJ4</accession>